<accession>A0A6A6N6K3</accession>
<sequence>MDHHKDAIFLDKYALLRNKKQVQGSTTDQDFTSQSKHTPAMENMEKAMLGIKAALDAVTSSSNLLDLTSTVVDAASSYIII</sequence>
<reference evidence="1 2" key="1">
    <citation type="journal article" date="2020" name="Mol. Plant">
        <title>The Chromosome-Based Rubber Tree Genome Provides New Insights into Spurge Genome Evolution and Rubber Biosynthesis.</title>
        <authorList>
            <person name="Liu J."/>
            <person name="Shi C."/>
            <person name="Shi C.C."/>
            <person name="Li W."/>
            <person name="Zhang Q.J."/>
            <person name="Zhang Y."/>
            <person name="Li K."/>
            <person name="Lu H.F."/>
            <person name="Shi C."/>
            <person name="Zhu S.T."/>
            <person name="Xiao Z.Y."/>
            <person name="Nan H."/>
            <person name="Yue Y."/>
            <person name="Zhu X.G."/>
            <person name="Wu Y."/>
            <person name="Hong X.N."/>
            <person name="Fan G.Y."/>
            <person name="Tong Y."/>
            <person name="Zhang D."/>
            <person name="Mao C.L."/>
            <person name="Liu Y.L."/>
            <person name="Hao S.J."/>
            <person name="Liu W.Q."/>
            <person name="Lv M.Q."/>
            <person name="Zhang H.B."/>
            <person name="Liu Y."/>
            <person name="Hu-Tang G.R."/>
            <person name="Wang J.P."/>
            <person name="Wang J.H."/>
            <person name="Sun Y.H."/>
            <person name="Ni S.B."/>
            <person name="Chen W.B."/>
            <person name="Zhang X.C."/>
            <person name="Jiao Y.N."/>
            <person name="Eichler E.E."/>
            <person name="Li G.H."/>
            <person name="Liu X."/>
            <person name="Gao L.Z."/>
        </authorList>
    </citation>
    <scope>NUCLEOTIDE SEQUENCE [LARGE SCALE GENOMIC DNA]</scope>
    <source>
        <strain evidence="2">cv. GT1</strain>
        <tissue evidence="1">Leaf</tissue>
    </source>
</reference>
<dbReference type="Proteomes" id="UP000467840">
    <property type="component" value="Chromosome 10"/>
</dbReference>
<protein>
    <submittedName>
        <fullName evidence="1">Uncharacterized protein</fullName>
    </submittedName>
</protein>
<gene>
    <name evidence="1" type="ORF">GH714_032207</name>
</gene>
<evidence type="ECO:0000313" key="2">
    <source>
        <dbReference type="Proteomes" id="UP000467840"/>
    </source>
</evidence>
<organism evidence="1 2">
    <name type="scientific">Hevea brasiliensis</name>
    <name type="common">Para rubber tree</name>
    <name type="synonym">Siphonia brasiliensis</name>
    <dbReference type="NCBI Taxonomy" id="3981"/>
    <lineage>
        <taxon>Eukaryota</taxon>
        <taxon>Viridiplantae</taxon>
        <taxon>Streptophyta</taxon>
        <taxon>Embryophyta</taxon>
        <taxon>Tracheophyta</taxon>
        <taxon>Spermatophyta</taxon>
        <taxon>Magnoliopsida</taxon>
        <taxon>eudicotyledons</taxon>
        <taxon>Gunneridae</taxon>
        <taxon>Pentapetalae</taxon>
        <taxon>rosids</taxon>
        <taxon>fabids</taxon>
        <taxon>Malpighiales</taxon>
        <taxon>Euphorbiaceae</taxon>
        <taxon>Crotonoideae</taxon>
        <taxon>Micrandreae</taxon>
        <taxon>Hevea</taxon>
    </lineage>
</organism>
<name>A0A6A6N6K3_HEVBR</name>
<comment type="caution">
    <text evidence="1">The sequence shown here is derived from an EMBL/GenBank/DDBJ whole genome shotgun (WGS) entry which is preliminary data.</text>
</comment>
<dbReference type="EMBL" id="JAAGAX010000003">
    <property type="protein sequence ID" value="KAF2320954.1"/>
    <property type="molecule type" value="Genomic_DNA"/>
</dbReference>
<evidence type="ECO:0000313" key="1">
    <source>
        <dbReference type="EMBL" id="KAF2320954.1"/>
    </source>
</evidence>
<dbReference type="AlphaFoldDB" id="A0A6A6N6K3"/>
<keyword evidence="2" id="KW-1185">Reference proteome</keyword>
<proteinExistence type="predicted"/>